<dbReference type="GO" id="GO:0004519">
    <property type="term" value="F:endonuclease activity"/>
    <property type="evidence" value="ECO:0007669"/>
    <property type="project" value="UniProtKB-KW"/>
</dbReference>
<organism evidence="2 4">
    <name type="scientific">Pseudonocardia oceani</name>
    <dbReference type="NCBI Taxonomy" id="2792013"/>
    <lineage>
        <taxon>Bacteria</taxon>
        <taxon>Bacillati</taxon>
        <taxon>Actinomycetota</taxon>
        <taxon>Actinomycetes</taxon>
        <taxon>Pseudonocardiales</taxon>
        <taxon>Pseudonocardiaceae</taxon>
        <taxon>Pseudonocardia</taxon>
    </lineage>
</organism>
<dbReference type="RefSeq" id="WP_218596177.1">
    <property type="nucleotide sequence ID" value="NZ_JADQDE010000005.1"/>
</dbReference>
<name>A0ABS6UG57_9PSEU</name>
<feature type="domain" description="HNH nuclease" evidence="1">
    <location>
        <begin position="64"/>
        <end position="107"/>
    </location>
</feature>
<accession>A0ABS6UG57</accession>
<dbReference type="InterPro" id="IPR003615">
    <property type="entry name" value="HNH_nuc"/>
</dbReference>
<keyword evidence="2" id="KW-0255">Endonuclease</keyword>
<comment type="caution">
    <text evidence="2">The sequence shown here is derived from an EMBL/GenBank/DDBJ whole genome shotgun (WGS) entry which is preliminary data.</text>
</comment>
<evidence type="ECO:0000313" key="2">
    <source>
        <dbReference type="EMBL" id="MBW0131217.1"/>
    </source>
</evidence>
<evidence type="ECO:0000313" key="4">
    <source>
        <dbReference type="Proteomes" id="UP000694300"/>
    </source>
</evidence>
<dbReference type="Proteomes" id="UP000694300">
    <property type="component" value="Unassembled WGS sequence"/>
</dbReference>
<protein>
    <submittedName>
        <fullName evidence="2">HNH endonuclease</fullName>
    </submittedName>
</protein>
<keyword evidence="2" id="KW-0378">Hydrolase</keyword>
<proteinExistence type="predicted"/>
<sequence>MRHGDPYGGSVPLSMSERFERLIDKDGPTPSTFRHRGPCWLWRLEPGKNGYGSFRPSRSLRWIAHRYSWEIHRGPIPAGLVIDHLCRNRMCVNPSHLEPVTTAENNRRGMGISTFNALKKECPYGHPYTPENTYRPPSRPNTRKCIECARIRDRQPHRLARKHVRKAA</sequence>
<keyword evidence="2" id="KW-0540">Nuclease</keyword>
<gene>
    <name evidence="2" type="ORF">I4I82_26555</name>
    <name evidence="3" type="ORF">I4I82_33755</name>
</gene>
<dbReference type="EMBL" id="JADQDF010000001">
    <property type="protein sequence ID" value="MBW0131217.1"/>
    <property type="molecule type" value="Genomic_DNA"/>
</dbReference>
<keyword evidence="4" id="KW-1185">Reference proteome</keyword>
<dbReference type="Pfam" id="PF13392">
    <property type="entry name" value="HNH_3"/>
    <property type="match status" value="1"/>
</dbReference>
<reference evidence="2 4" key="1">
    <citation type="submission" date="2020-11" db="EMBL/GenBank/DDBJ databases">
        <title>Pseudonocardia abyssalis sp. nov. and Pseudonocardia oceani sp. nov., description and phylogenomic analysis of two novel actinomycetes isolated from the deep Southern Ocean.</title>
        <authorList>
            <person name="Parra J."/>
        </authorList>
    </citation>
    <scope>NUCLEOTIDE SEQUENCE [LARGE SCALE GENOMIC DNA]</scope>
    <source>
        <strain evidence="2">KRD-185</strain>
        <strain evidence="4">KRD185</strain>
    </source>
</reference>
<dbReference type="EMBL" id="JADQDF010000003">
    <property type="protein sequence ID" value="MBW0132616.1"/>
    <property type="molecule type" value="Genomic_DNA"/>
</dbReference>
<evidence type="ECO:0000313" key="3">
    <source>
        <dbReference type="EMBL" id="MBW0132616.1"/>
    </source>
</evidence>
<evidence type="ECO:0000259" key="1">
    <source>
        <dbReference type="Pfam" id="PF13392"/>
    </source>
</evidence>